<sequence length="174" mass="19601">MEYFTAFGISFGIQCVRVTIPTSLLGHLLRYEVCKLSNETGNVAPHLATLRRRDLEGRGSVLGFLCCIYNSKGLPLTNQVRTALTRAVRQSKECDTILPAFNTHPDLKLQYEVWLLNNRTDAATSRERVATSLNRTVSGDTFPIMSSLYKPMENGLISSFLLNWVKLLQKLMQC</sequence>
<protein>
    <submittedName>
        <fullName evidence="1">Uncharacterized protein</fullName>
    </submittedName>
</protein>
<keyword evidence="2" id="KW-1185">Reference proteome</keyword>
<evidence type="ECO:0000313" key="2">
    <source>
        <dbReference type="Proteomes" id="UP001162162"/>
    </source>
</evidence>
<gene>
    <name evidence="1" type="ORF">NQ318_006510</name>
</gene>
<evidence type="ECO:0000313" key="1">
    <source>
        <dbReference type="EMBL" id="KAJ8952894.1"/>
    </source>
</evidence>
<accession>A0AAV8YQ35</accession>
<proteinExistence type="predicted"/>
<dbReference type="Proteomes" id="UP001162162">
    <property type="component" value="Unassembled WGS sequence"/>
</dbReference>
<dbReference type="AlphaFoldDB" id="A0AAV8YQ35"/>
<comment type="caution">
    <text evidence="1">The sequence shown here is derived from an EMBL/GenBank/DDBJ whole genome shotgun (WGS) entry which is preliminary data.</text>
</comment>
<dbReference type="EMBL" id="JAPWTK010000063">
    <property type="protein sequence ID" value="KAJ8952894.1"/>
    <property type="molecule type" value="Genomic_DNA"/>
</dbReference>
<organism evidence="1 2">
    <name type="scientific">Aromia moschata</name>
    <dbReference type="NCBI Taxonomy" id="1265417"/>
    <lineage>
        <taxon>Eukaryota</taxon>
        <taxon>Metazoa</taxon>
        <taxon>Ecdysozoa</taxon>
        <taxon>Arthropoda</taxon>
        <taxon>Hexapoda</taxon>
        <taxon>Insecta</taxon>
        <taxon>Pterygota</taxon>
        <taxon>Neoptera</taxon>
        <taxon>Endopterygota</taxon>
        <taxon>Coleoptera</taxon>
        <taxon>Polyphaga</taxon>
        <taxon>Cucujiformia</taxon>
        <taxon>Chrysomeloidea</taxon>
        <taxon>Cerambycidae</taxon>
        <taxon>Cerambycinae</taxon>
        <taxon>Callichromatini</taxon>
        <taxon>Aromia</taxon>
    </lineage>
</organism>
<reference evidence="1" key="1">
    <citation type="journal article" date="2023" name="Insect Mol. Biol.">
        <title>Genome sequencing provides insights into the evolution of gene families encoding plant cell wall-degrading enzymes in longhorned beetles.</title>
        <authorList>
            <person name="Shin N.R."/>
            <person name="Okamura Y."/>
            <person name="Kirsch R."/>
            <person name="Pauchet Y."/>
        </authorList>
    </citation>
    <scope>NUCLEOTIDE SEQUENCE</scope>
    <source>
        <strain evidence="1">AMC_N1</strain>
    </source>
</reference>
<name>A0AAV8YQ35_9CUCU</name>